<feature type="compositionally biased region" description="Low complexity" evidence="1">
    <location>
        <begin position="119"/>
        <end position="134"/>
    </location>
</feature>
<sequence>MTPDHIANRQWIKSSKRWTYDDLCAHGLSARSNYVQNECISRGRPGRFPAKSLFSRSRGGRATSATPRLPANGAGIDDSPTLLRAPSTPVGPRGCRRPLTTAPPADNPLHRRRDDGDSRQVAQQRRPRPVAGRPRAPPRSRTTPRRPARHVDAGNHAPAVVAGGLKRRRPGRAASPLYNGFSPLFIFLRFSMLLLLFCLCVD</sequence>
<proteinExistence type="predicted"/>
<keyword evidence="2" id="KW-1133">Transmembrane helix</keyword>
<evidence type="ECO:0000256" key="2">
    <source>
        <dbReference type="SAM" id="Phobius"/>
    </source>
</evidence>
<reference evidence="4" key="2">
    <citation type="submission" date="2013-12" db="EMBL/GenBank/DDBJ databases">
        <authorList>
            <person name="Yu Y."/>
            <person name="Lee S."/>
            <person name="de Baynast K."/>
            <person name="Wissotski M."/>
            <person name="Liu L."/>
            <person name="Talag J."/>
            <person name="Goicoechea J."/>
            <person name="Angelova A."/>
            <person name="Jetty R."/>
            <person name="Kudrna D."/>
            <person name="Golser W."/>
            <person name="Rivera L."/>
            <person name="Zhang J."/>
            <person name="Wing R."/>
        </authorList>
    </citation>
    <scope>NUCLEOTIDE SEQUENCE</scope>
</reference>
<dbReference type="AlphaFoldDB" id="A0A0D9XWA3"/>
<evidence type="ECO:0000256" key="1">
    <source>
        <dbReference type="SAM" id="MobiDB-lite"/>
    </source>
</evidence>
<evidence type="ECO:0000313" key="3">
    <source>
        <dbReference type="EnsemblPlants" id="LPERR12G01090.1"/>
    </source>
</evidence>
<name>A0A0D9XWA3_9ORYZ</name>
<protein>
    <submittedName>
        <fullName evidence="3">Uncharacterized protein</fullName>
    </submittedName>
</protein>
<reference evidence="3" key="3">
    <citation type="submission" date="2015-04" db="UniProtKB">
        <authorList>
            <consortium name="EnsemblPlants"/>
        </authorList>
    </citation>
    <scope>IDENTIFICATION</scope>
</reference>
<dbReference type="Proteomes" id="UP000032180">
    <property type="component" value="Chromosome 12"/>
</dbReference>
<dbReference type="Gramene" id="LPERR12G01090.1">
    <property type="protein sequence ID" value="LPERR12G01090.1"/>
    <property type="gene ID" value="LPERR12G01090"/>
</dbReference>
<feature type="compositionally biased region" description="Basic residues" evidence="1">
    <location>
        <begin position="136"/>
        <end position="148"/>
    </location>
</feature>
<feature type="region of interest" description="Disordered" evidence="1">
    <location>
        <begin position="42"/>
        <end position="167"/>
    </location>
</feature>
<organism evidence="3 4">
    <name type="scientific">Leersia perrieri</name>
    <dbReference type="NCBI Taxonomy" id="77586"/>
    <lineage>
        <taxon>Eukaryota</taxon>
        <taxon>Viridiplantae</taxon>
        <taxon>Streptophyta</taxon>
        <taxon>Embryophyta</taxon>
        <taxon>Tracheophyta</taxon>
        <taxon>Spermatophyta</taxon>
        <taxon>Magnoliopsida</taxon>
        <taxon>Liliopsida</taxon>
        <taxon>Poales</taxon>
        <taxon>Poaceae</taxon>
        <taxon>BOP clade</taxon>
        <taxon>Oryzoideae</taxon>
        <taxon>Oryzeae</taxon>
        <taxon>Oryzinae</taxon>
        <taxon>Leersia</taxon>
    </lineage>
</organism>
<keyword evidence="4" id="KW-1185">Reference proteome</keyword>
<evidence type="ECO:0000313" key="4">
    <source>
        <dbReference type="Proteomes" id="UP000032180"/>
    </source>
</evidence>
<feature type="compositionally biased region" description="Basic and acidic residues" evidence="1">
    <location>
        <begin position="108"/>
        <end position="118"/>
    </location>
</feature>
<dbReference type="HOGENOM" id="CLU_1356427_0_0_1"/>
<keyword evidence="2" id="KW-0472">Membrane</keyword>
<feature type="transmembrane region" description="Helical" evidence="2">
    <location>
        <begin position="177"/>
        <end position="201"/>
    </location>
</feature>
<keyword evidence="2" id="KW-0812">Transmembrane</keyword>
<dbReference type="EnsemblPlants" id="LPERR12G01090.1">
    <property type="protein sequence ID" value="LPERR12G01090.1"/>
    <property type="gene ID" value="LPERR12G01090"/>
</dbReference>
<accession>A0A0D9XWA3</accession>
<reference evidence="3 4" key="1">
    <citation type="submission" date="2012-08" db="EMBL/GenBank/DDBJ databases">
        <title>Oryza genome evolution.</title>
        <authorList>
            <person name="Wing R.A."/>
        </authorList>
    </citation>
    <scope>NUCLEOTIDE SEQUENCE</scope>
</reference>